<keyword evidence="1" id="KW-0732">Signal</keyword>
<evidence type="ECO:0000313" key="2">
    <source>
        <dbReference type="EMBL" id="CAB9496401.1"/>
    </source>
</evidence>
<dbReference type="Proteomes" id="UP001153069">
    <property type="component" value="Unassembled WGS sequence"/>
</dbReference>
<dbReference type="PANTHER" id="PTHR36220">
    <property type="entry name" value="UNNAMED PRODUCT"/>
    <property type="match status" value="1"/>
</dbReference>
<sequence>MARDGSSVIVGAPASSGDLFTGEAYVFDLVNDFFYSVVGRSLEGEGNGDGFGEAVAMNSAGDIFAVGGPNNDGVNGLSTGSVRVFQRTSLGAGFVQLGEDIDGEGILDSFGFAIALSADGYKIVIGALFHDGATGVDSGHAMIFQYDFTLGDWAPQQISRSIGTELEGEVAGDNYGYQVAISDAGDRIVVSARRNGNVATFNGAAYVYGQTEFPTFSPITNPLPEVSDLSLSSTSAGFASRLAALWQSITERTSDCIETYLVVETHHELYNPDLFH</sequence>
<dbReference type="InterPro" id="IPR013517">
    <property type="entry name" value="FG-GAP"/>
</dbReference>
<dbReference type="PANTHER" id="PTHR36220:SF1">
    <property type="entry name" value="GAMMA TUBULIN COMPLEX COMPONENT C-TERMINAL DOMAIN-CONTAINING PROTEIN"/>
    <property type="match status" value="1"/>
</dbReference>
<name>A0A9N8D756_9STRA</name>
<evidence type="ECO:0000313" key="3">
    <source>
        <dbReference type="Proteomes" id="UP001153069"/>
    </source>
</evidence>
<proteinExistence type="predicted"/>
<accession>A0A9N8D756</accession>
<evidence type="ECO:0000256" key="1">
    <source>
        <dbReference type="ARBA" id="ARBA00022729"/>
    </source>
</evidence>
<organism evidence="2 3">
    <name type="scientific">Seminavis robusta</name>
    <dbReference type="NCBI Taxonomy" id="568900"/>
    <lineage>
        <taxon>Eukaryota</taxon>
        <taxon>Sar</taxon>
        <taxon>Stramenopiles</taxon>
        <taxon>Ochrophyta</taxon>
        <taxon>Bacillariophyta</taxon>
        <taxon>Bacillariophyceae</taxon>
        <taxon>Bacillariophycidae</taxon>
        <taxon>Naviculales</taxon>
        <taxon>Naviculaceae</taxon>
        <taxon>Seminavis</taxon>
    </lineage>
</organism>
<gene>
    <name evidence="2" type="ORF">SEMRO_4_G003760.1</name>
</gene>
<comment type="caution">
    <text evidence="2">The sequence shown here is derived from an EMBL/GenBank/DDBJ whole genome shotgun (WGS) entry which is preliminary data.</text>
</comment>
<dbReference type="Gene3D" id="2.130.10.130">
    <property type="entry name" value="Integrin alpha, N-terminal"/>
    <property type="match status" value="1"/>
</dbReference>
<dbReference type="SUPFAM" id="SSF75011">
    <property type="entry name" value="3-carboxy-cis,cis-mucoante lactonizing enzyme"/>
    <property type="match status" value="1"/>
</dbReference>
<reference evidence="2" key="1">
    <citation type="submission" date="2020-06" db="EMBL/GenBank/DDBJ databases">
        <authorList>
            <consortium name="Plant Systems Biology data submission"/>
        </authorList>
    </citation>
    <scope>NUCLEOTIDE SEQUENCE</scope>
    <source>
        <strain evidence="2">D6</strain>
    </source>
</reference>
<protein>
    <submittedName>
        <fullName evidence="2">Membrane</fullName>
    </submittedName>
</protein>
<keyword evidence="3" id="KW-1185">Reference proteome</keyword>
<dbReference type="Pfam" id="PF14312">
    <property type="entry name" value="FG-GAP_2"/>
    <property type="match status" value="1"/>
</dbReference>
<dbReference type="InterPro" id="IPR028994">
    <property type="entry name" value="Integrin_alpha_N"/>
</dbReference>
<dbReference type="EMBL" id="CAICTM010000004">
    <property type="protein sequence ID" value="CAB9496401.1"/>
    <property type="molecule type" value="Genomic_DNA"/>
</dbReference>
<dbReference type="OrthoDB" id="49304at2759"/>
<dbReference type="AlphaFoldDB" id="A0A9N8D756"/>